<evidence type="ECO:0000313" key="4">
    <source>
        <dbReference type="EMBL" id="KEZ78568.1"/>
    </source>
</evidence>
<name>A0A084IPD4_SALHC</name>
<dbReference type="FunFam" id="3.40.50.1820:FF:000089">
    <property type="entry name" value="Alpha/beta hydrolase"/>
    <property type="match status" value="1"/>
</dbReference>
<dbReference type="PROSITE" id="PS01173">
    <property type="entry name" value="LIPASE_GDXG_HIS"/>
    <property type="match status" value="1"/>
</dbReference>
<dbReference type="PANTHER" id="PTHR48081:SF8">
    <property type="entry name" value="ALPHA_BETA HYDROLASE FOLD-3 DOMAIN-CONTAINING PROTEIN-RELATED"/>
    <property type="match status" value="1"/>
</dbReference>
<dbReference type="Proteomes" id="UP000028302">
    <property type="component" value="Unassembled WGS sequence"/>
</dbReference>
<dbReference type="AlphaFoldDB" id="A0A084IPD4"/>
<dbReference type="STRING" id="1304275.C41B8_05031"/>
<dbReference type="eggNOG" id="COG0657">
    <property type="taxonomic scope" value="Bacteria"/>
</dbReference>
<evidence type="ECO:0000313" key="5">
    <source>
        <dbReference type="Proteomes" id="UP000028302"/>
    </source>
</evidence>
<evidence type="ECO:0000256" key="1">
    <source>
        <dbReference type="ARBA" id="ARBA00010515"/>
    </source>
</evidence>
<dbReference type="PANTHER" id="PTHR48081">
    <property type="entry name" value="AB HYDROLASE SUPERFAMILY PROTEIN C4A8.06C"/>
    <property type="match status" value="1"/>
</dbReference>
<dbReference type="GO" id="GO:0016787">
    <property type="term" value="F:hydrolase activity"/>
    <property type="evidence" value="ECO:0007669"/>
    <property type="project" value="UniProtKB-KW"/>
</dbReference>
<dbReference type="Pfam" id="PF07859">
    <property type="entry name" value="Abhydrolase_3"/>
    <property type="match status" value="1"/>
</dbReference>
<dbReference type="InterPro" id="IPR013094">
    <property type="entry name" value="AB_hydrolase_3"/>
</dbReference>
<comment type="caution">
    <text evidence="4">The sequence shown here is derived from an EMBL/GenBank/DDBJ whole genome shotgun (WGS) entry which is preliminary data.</text>
</comment>
<evidence type="ECO:0000256" key="2">
    <source>
        <dbReference type="ARBA" id="ARBA00022801"/>
    </source>
</evidence>
<keyword evidence="5" id="KW-1185">Reference proteome</keyword>
<evidence type="ECO:0000259" key="3">
    <source>
        <dbReference type="Pfam" id="PF07859"/>
    </source>
</evidence>
<dbReference type="InterPro" id="IPR002168">
    <property type="entry name" value="Lipase_GDXG_HIS_AS"/>
</dbReference>
<organism evidence="4 5">
    <name type="scientific">Salinisphaera hydrothermalis (strain C41B8)</name>
    <dbReference type="NCBI Taxonomy" id="1304275"/>
    <lineage>
        <taxon>Bacteria</taxon>
        <taxon>Pseudomonadati</taxon>
        <taxon>Pseudomonadota</taxon>
        <taxon>Gammaproteobacteria</taxon>
        <taxon>Salinisphaerales</taxon>
        <taxon>Salinisphaeraceae</taxon>
        <taxon>Salinisphaera</taxon>
    </lineage>
</organism>
<sequence>MRGGFMTLIPEVQAVVDKLNSADISFTDLTVAEARQLYVETLARSGGQPVAMAAVEDRHIPGPVGEIAIRRYRPDGLDETPAPTLIYFHGGGWVLGDLDSHDRICRQLAQRSGCQLIAVDYRLAPEHPLPASSDDAIAAFKWLTTNAAELDIDPERVAVAGDSAGGHLSAVVALAARDQGWPLAYQALIYPATDLRGPARYYPSRSRNGHIPPLTAEFMDWFGQHATDESTDTNDWRVSPLMAGSLAGVAPALVLTAGADVLMDEGALYATRLRDEGVACDHAHFPGVIHGSIEMFAWLAVTSTMLDRVADAVREALTS</sequence>
<comment type="similarity">
    <text evidence="1">Belongs to the 'GDXG' lipolytic enzyme family.</text>
</comment>
<feature type="domain" description="Alpha/beta hydrolase fold-3" evidence="3">
    <location>
        <begin position="85"/>
        <end position="292"/>
    </location>
</feature>
<dbReference type="PATRIC" id="fig|1304275.5.peg.1029"/>
<dbReference type="InterPro" id="IPR050300">
    <property type="entry name" value="GDXG_lipolytic_enzyme"/>
</dbReference>
<gene>
    <name evidence="4" type="ORF">C41B8_05031</name>
</gene>
<reference evidence="4 5" key="1">
    <citation type="submission" date="2013-03" db="EMBL/GenBank/DDBJ databases">
        <title>Salinisphaera hydrothermalis C41B8 Genome Sequencing.</title>
        <authorList>
            <person name="Li C."/>
            <person name="Lai Q."/>
            <person name="Shao Z."/>
        </authorList>
    </citation>
    <scope>NUCLEOTIDE SEQUENCE [LARGE SCALE GENOMIC DNA]</scope>
    <source>
        <strain evidence="4 5">C41B8</strain>
    </source>
</reference>
<proteinExistence type="inferred from homology"/>
<dbReference type="SUPFAM" id="SSF53474">
    <property type="entry name" value="alpha/beta-Hydrolases"/>
    <property type="match status" value="1"/>
</dbReference>
<accession>A0A084IPD4</accession>
<keyword evidence="2" id="KW-0378">Hydrolase</keyword>
<dbReference type="InterPro" id="IPR029058">
    <property type="entry name" value="AB_hydrolase_fold"/>
</dbReference>
<dbReference type="EMBL" id="APNK01000004">
    <property type="protein sequence ID" value="KEZ78568.1"/>
    <property type="molecule type" value="Genomic_DNA"/>
</dbReference>
<protein>
    <submittedName>
        <fullName evidence="4">Putative lipase/esterase</fullName>
    </submittedName>
</protein>
<dbReference type="Gene3D" id="3.40.50.1820">
    <property type="entry name" value="alpha/beta hydrolase"/>
    <property type="match status" value="1"/>
</dbReference>